<dbReference type="Gramene" id="ONIVA01G02780.1">
    <property type="protein sequence ID" value="ONIVA01G02780.1"/>
    <property type="gene ID" value="ONIVA01G02780"/>
</dbReference>
<protein>
    <submittedName>
        <fullName evidence="2">Uncharacterized protein</fullName>
    </submittedName>
</protein>
<sequence>MPAFCLSLVLWAGCIQSDGREEHNRANSSRWIPRRRRRRSLPSANSLEVGAVREAGHPSSPRVTRRGGRRWCGSATNFQIGLATDDPRSEYLYLLGDRDCITIIEHGMELGCQRNHFPQKQRKGFDTVVILVAWSIWKERNNRVFKHRQRSWREVAKDAVDG</sequence>
<accession>A0A0E0FFZ7</accession>
<organism evidence="2">
    <name type="scientific">Oryza nivara</name>
    <name type="common">Indian wild rice</name>
    <name type="synonym">Oryza sativa f. spontanea</name>
    <dbReference type="NCBI Taxonomy" id="4536"/>
    <lineage>
        <taxon>Eukaryota</taxon>
        <taxon>Viridiplantae</taxon>
        <taxon>Streptophyta</taxon>
        <taxon>Embryophyta</taxon>
        <taxon>Tracheophyta</taxon>
        <taxon>Spermatophyta</taxon>
        <taxon>Magnoliopsida</taxon>
        <taxon>Liliopsida</taxon>
        <taxon>Poales</taxon>
        <taxon>Poaceae</taxon>
        <taxon>BOP clade</taxon>
        <taxon>Oryzoideae</taxon>
        <taxon>Oryzeae</taxon>
        <taxon>Oryzinae</taxon>
        <taxon>Oryza</taxon>
    </lineage>
</organism>
<keyword evidence="3" id="KW-1185">Reference proteome</keyword>
<dbReference type="HOGENOM" id="CLU_1638075_0_0_1"/>
<evidence type="ECO:0000313" key="3">
    <source>
        <dbReference type="Proteomes" id="UP000006591"/>
    </source>
</evidence>
<feature type="signal peptide" evidence="1">
    <location>
        <begin position="1"/>
        <end position="19"/>
    </location>
</feature>
<evidence type="ECO:0000256" key="1">
    <source>
        <dbReference type="SAM" id="SignalP"/>
    </source>
</evidence>
<evidence type="ECO:0000313" key="2">
    <source>
        <dbReference type="EnsemblPlants" id="ONIVA01G02780.1"/>
    </source>
</evidence>
<name>A0A0E0FFZ7_ORYNI</name>
<feature type="chain" id="PRO_5002359326" evidence="1">
    <location>
        <begin position="20"/>
        <end position="162"/>
    </location>
</feature>
<dbReference type="AlphaFoldDB" id="A0A0E0FFZ7"/>
<keyword evidence="1" id="KW-0732">Signal</keyword>
<proteinExistence type="predicted"/>
<reference evidence="2" key="2">
    <citation type="submission" date="2018-04" db="EMBL/GenBank/DDBJ databases">
        <title>OnivRS2 (Oryza nivara Reference Sequence Version 2).</title>
        <authorList>
            <person name="Zhang J."/>
            <person name="Kudrna D."/>
            <person name="Lee S."/>
            <person name="Talag J."/>
            <person name="Rajasekar S."/>
            <person name="Welchert J."/>
            <person name="Hsing Y.-I."/>
            <person name="Wing R.A."/>
        </authorList>
    </citation>
    <scope>NUCLEOTIDE SEQUENCE [LARGE SCALE GENOMIC DNA]</scope>
</reference>
<dbReference type="Proteomes" id="UP000006591">
    <property type="component" value="Chromosome 1"/>
</dbReference>
<reference evidence="2" key="1">
    <citation type="submission" date="2015-04" db="UniProtKB">
        <authorList>
            <consortium name="EnsemblPlants"/>
        </authorList>
    </citation>
    <scope>IDENTIFICATION</scope>
    <source>
        <strain evidence="2">SL10</strain>
    </source>
</reference>
<dbReference type="EnsemblPlants" id="ONIVA01G02780.1">
    <property type="protein sequence ID" value="ONIVA01G02780.1"/>
    <property type="gene ID" value="ONIVA01G02780"/>
</dbReference>